<feature type="signal peptide" evidence="1">
    <location>
        <begin position="1"/>
        <end position="20"/>
    </location>
</feature>
<dbReference type="EMBL" id="JRNR01000071">
    <property type="protein sequence ID" value="KGF48874.1"/>
    <property type="molecule type" value="Genomic_DNA"/>
</dbReference>
<dbReference type="InterPro" id="IPR008969">
    <property type="entry name" value="CarboxyPept-like_regulatory"/>
</dbReference>
<evidence type="ECO:0000256" key="1">
    <source>
        <dbReference type="SAM" id="SignalP"/>
    </source>
</evidence>
<keyword evidence="1" id="KW-0732">Signal</keyword>
<gene>
    <name evidence="3" type="ORF">HMPREF0654_07460</name>
</gene>
<feature type="domain" description="Outer membrane protein beta-barrel" evidence="2">
    <location>
        <begin position="374"/>
        <end position="744"/>
    </location>
</feature>
<dbReference type="Proteomes" id="UP000029538">
    <property type="component" value="Unassembled WGS sequence"/>
</dbReference>
<dbReference type="SUPFAM" id="SSF56935">
    <property type="entry name" value="Porins"/>
    <property type="match status" value="1"/>
</dbReference>
<feature type="chain" id="PRO_5001918831" description="Outer membrane protein beta-barrel domain-containing protein" evidence="1">
    <location>
        <begin position="21"/>
        <end position="765"/>
    </location>
</feature>
<organism evidence="3 4">
    <name type="scientific">Prevotella disiens DNF00882</name>
    <dbReference type="NCBI Taxonomy" id="1401075"/>
    <lineage>
        <taxon>Bacteria</taxon>
        <taxon>Pseudomonadati</taxon>
        <taxon>Bacteroidota</taxon>
        <taxon>Bacteroidia</taxon>
        <taxon>Bacteroidales</taxon>
        <taxon>Prevotellaceae</taxon>
        <taxon>Prevotella</taxon>
    </lineage>
</organism>
<protein>
    <recommendedName>
        <fullName evidence="2">Outer membrane protein beta-barrel domain-containing protein</fullName>
    </recommendedName>
</protein>
<reference evidence="3 4" key="1">
    <citation type="submission" date="2014-07" db="EMBL/GenBank/DDBJ databases">
        <authorList>
            <person name="McCorrison J."/>
            <person name="Sanka R."/>
            <person name="Torralba M."/>
            <person name="Gillis M."/>
            <person name="Haft D.H."/>
            <person name="Methe B."/>
            <person name="Sutton G."/>
            <person name="Nelson K.E."/>
        </authorList>
    </citation>
    <scope>NUCLEOTIDE SEQUENCE [LARGE SCALE GENOMIC DNA]</scope>
    <source>
        <strain evidence="3 4">DNF00882</strain>
    </source>
</reference>
<sequence length="765" mass="88511">MKKELFFIILSLLFNLSLNAQEIRGQVFNERGEKLAYANVILLTKSDSTFISGAVTTDDGQFLLTNPTKISLDECLIRISSIGYKSRYMNLHEDMGNITLTENIHKLDEVIVSNKRPVIRMERGKLQVNVQHSILARTGDAIQVLSMLPFVSRTTEGLSVFGRGTPLIYIDNLKINDVSELHKLSGNEVKHVEINLHPNASYGNNVRAVIKITTIRKGEGLGMSLTAQGTQIKHFNSMEFGKLNYRLKKWDFFTGMGFQYGRTESLTENTVCFEYNGNPIDIHQSFNNIIRNKSFNANAGFNFSNKGKNDFGMKYQYSRLPCNKDKMEGISTSSEDNLTDYSGDIILLGKNEKTVHNLNTYYMTSWGKENRFAVNIDYIHGKNLYQYETYRTQERDVDSKNKSDYHLYTGKAEVFNPLWSGELNYGIELSYTDNIHSYHADRNKNTALTESQDKNCQRLCGLFVSLSKPFGDFNIETGGRIEISDYQYFYNGKLNEEISKCYKKLLPFLQIDYDKNDFSMTLSYRNAIHRPSYGQLNSSTVYVDKHTYQKGNPLLLSAYDYILDFVFSWKDFMVDITHTWYQNSIMKTTQSLEGTAAILFTTENIPHYREWSATVNYSPTINFWRPKMELSLFKQNLVYNGKKYNNPYFSYEIDNLFRLTKYINLSFNLWGTAAGNLYLSDFKSTFRTDIGLNAYLFKNKLAIWVKVSDLFNTDKERWSSNINDVYFSKNRVLDTRGVMLQLRYSFNSQRSKYKGRTTSSEVIRF</sequence>
<evidence type="ECO:0000313" key="3">
    <source>
        <dbReference type="EMBL" id="KGF48874.1"/>
    </source>
</evidence>
<comment type="caution">
    <text evidence="3">The sequence shown here is derived from an EMBL/GenBank/DDBJ whole genome shotgun (WGS) entry which is preliminary data.</text>
</comment>
<name>A0A096CUC6_9BACT</name>
<dbReference type="Pfam" id="PF14905">
    <property type="entry name" value="OMP_b-brl_3"/>
    <property type="match status" value="1"/>
</dbReference>
<dbReference type="RefSeq" id="WP_036883575.1">
    <property type="nucleotide sequence ID" value="NZ_JRNR01000071.1"/>
</dbReference>
<dbReference type="InterPro" id="IPR041700">
    <property type="entry name" value="OMP_b-brl_3"/>
</dbReference>
<evidence type="ECO:0000259" key="2">
    <source>
        <dbReference type="Pfam" id="PF14905"/>
    </source>
</evidence>
<proteinExistence type="predicted"/>
<accession>A0A096CUC6</accession>
<dbReference type="SUPFAM" id="SSF49464">
    <property type="entry name" value="Carboxypeptidase regulatory domain-like"/>
    <property type="match status" value="1"/>
</dbReference>
<dbReference type="AlphaFoldDB" id="A0A096CUC6"/>
<evidence type="ECO:0000313" key="4">
    <source>
        <dbReference type="Proteomes" id="UP000029538"/>
    </source>
</evidence>